<comment type="caution">
    <text evidence="1">The sequence shown here is derived from an EMBL/GenBank/DDBJ whole genome shotgun (WGS) entry which is preliminary data.</text>
</comment>
<evidence type="ECO:0000313" key="1">
    <source>
        <dbReference type="EMBL" id="KAF7335264.1"/>
    </source>
</evidence>
<gene>
    <name evidence="1" type="ORF">MSAN_02337100</name>
</gene>
<evidence type="ECO:0000313" key="2">
    <source>
        <dbReference type="Proteomes" id="UP000623467"/>
    </source>
</evidence>
<dbReference type="OrthoDB" id="2269034at2759"/>
<dbReference type="EMBL" id="JACAZH010000041">
    <property type="protein sequence ID" value="KAF7335264.1"/>
    <property type="molecule type" value="Genomic_DNA"/>
</dbReference>
<keyword evidence="2" id="KW-1185">Reference proteome</keyword>
<proteinExistence type="predicted"/>
<dbReference type="Proteomes" id="UP000623467">
    <property type="component" value="Unassembled WGS sequence"/>
</dbReference>
<protein>
    <submittedName>
        <fullName evidence="1">Uncharacterized protein</fullName>
    </submittedName>
</protein>
<name>A0A8H6X6S5_9AGAR</name>
<reference evidence="1" key="1">
    <citation type="submission" date="2020-05" db="EMBL/GenBank/DDBJ databases">
        <title>Mycena genomes resolve the evolution of fungal bioluminescence.</title>
        <authorList>
            <person name="Tsai I.J."/>
        </authorList>
    </citation>
    <scope>NUCLEOTIDE SEQUENCE</scope>
    <source>
        <strain evidence="1">160909Yilan</strain>
    </source>
</reference>
<accession>A0A8H6X6S5</accession>
<dbReference type="AlphaFoldDB" id="A0A8H6X6S5"/>
<organism evidence="1 2">
    <name type="scientific">Mycena sanguinolenta</name>
    <dbReference type="NCBI Taxonomy" id="230812"/>
    <lineage>
        <taxon>Eukaryota</taxon>
        <taxon>Fungi</taxon>
        <taxon>Dikarya</taxon>
        <taxon>Basidiomycota</taxon>
        <taxon>Agaricomycotina</taxon>
        <taxon>Agaricomycetes</taxon>
        <taxon>Agaricomycetidae</taxon>
        <taxon>Agaricales</taxon>
        <taxon>Marasmiineae</taxon>
        <taxon>Mycenaceae</taxon>
        <taxon>Mycena</taxon>
    </lineage>
</organism>
<sequence>MLWYLEIFYIPPQFRQLSYTQGAIPWMFSLPYGASSTLGCDSLRSEVFFDPLMGADLLEEFTCSVGPNDNNHPVLLTTLVTHKHLQILRLVNHSCTHFIHLLRLPFLQDLLLHNDIDSVKWFLAYSSSLRRFSTGVEIPALSIDWFSAIPDLADITISYSPSSFFLDLFSRLNRTQDPGLLPHLQSLAMLKYPLHGRMWASTWIKVFYRRKPRSP</sequence>